<dbReference type="GeneID" id="116939238"/>
<dbReference type="InterPro" id="IPR018502">
    <property type="entry name" value="Annexin_repeat"/>
</dbReference>
<sequence length="396" mass="44016">MWRGGRGAGEGGDDVARGARSHNLPRQEPWTTRGSFASLLILCVSRGKVPLHAAKMMVHELMKHMNRGEGDTELPIPVTSFRGVEKTQPNSNAKSDAEAIEAAIKTKGVDELKIIDVLTDRSNVQRRAIAQSYQQLYGKDMPSALKAALSGRLESVVLGLLKSPAEFDADELNWSMKGLGTDEETLIEILVSRSNAQLREIGKVYKAVNKVELEKDISSDTSGDFQKLLLALAKGNRDESSNIDEELVEQDARDLFAGGLQRKGTDVPKFISIFTSRSLPHLNRVFIVYKNFSEIDMEGTINKEVKGDLKDTFQALVKYIQNPPGFFADKLYESLKGGLKEKVLTRVMVSRCEIDMMDIRKQFKDKYGKSLYSFITAKTKGDYQKILLAMCGGDDL</sequence>
<dbReference type="Gene3D" id="1.10.220.10">
    <property type="entry name" value="Annexin"/>
    <property type="match status" value="4"/>
</dbReference>
<dbReference type="InterPro" id="IPR001464">
    <property type="entry name" value="Annexin"/>
</dbReference>
<dbReference type="SMART" id="SM00335">
    <property type="entry name" value="ANX"/>
    <property type="match status" value="4"/>
</dbReference>
<dbReference type="GO" id="GO:0012506">
    <property type="term" value="C:vesicle membrane"/>
    <property type="evidence" value="ECO:0007669"/>
    <property type="project" value="TreeGrafter"/>
</dbReference>
<dbReference type="GO" id="GO:0005886">
    <property type="term" value="C:plasma membrane"/>
    <property type="evidence" value="ECO:0007669"/>
    <property type="project" value="TreeGrafter"/>
</dbReference>
<dbReference type="FunFam" id="1.10.220.10:FF:000001">
    <property type="entry name" value="Annexin"/>
    <property type="match status" value="1"/>
</dbReference>
<dbReference type="SUPFAM" id="SSF47874">
    <property type="entry name" value="Annexin"/>
    <property type="match status" value="1"/>
</dbReference>
<organism evidence="8 9">
    <name type="scientific">Petromyzon marinus</name>
    <name type="common">Sea lamprey</name>
    <dbReference type="NCBI Taxonomy" id="7757"/>
    <lineage>
        <taxon>Eukaryota</taxon>
        <taxon>Metazoa</taxon>
        <taxon>Chordata</taxon>
        <taxon>Craniata</taxon>
        <taxon>Vertebrata</taxon>
        <taxon>Cyclostomata</taxon>
        <taxon>Hyperoartia</taxon>
        <taxon>Petromyzontiformes</taxon>
        <taxon>Petromyzontidae</taxon>
        <taxon>Petromyzon</taxon>
    </lineage>
</organism>
<keyword evidence="5 6" id="KW-0111">Calcium/phospholipid-binding</keyword>
<dbReference type="InterPro" id="IPR018252">
    <property type="entry name" value="Annexin_repeat_CS"/>
</dbReference>
<protein>
    <recommendedName>
        <fullName evidence="6">Annexin</fullName>
    </recommendedName>
</protein>
<dbReference type="KEGG" id="pmrn:116939238"/>
<evidence type="ECO:0000256" key="5">
    <source>
        <dbReference type="ARBA" id="ARBA00023302"/>
    </source>
</evidence>
<keyword evidence="8" id="KW-1185">Reference proteome</keyword>
<dbReference type="PROSITE" id="PS00223">
    <property type="entry name" value="ANNEXIN_1"/>
    <property type="match status" value="3"/>
</dbReference>
<dbReference type="InterPro" id="IPR037104">
    <property type="entry name" value="Annexin_sf"/>
</dbReference>
<dbReference type="PANTHER" id="PTHR10502:SF18">
    <property type="entry name" value="ANNEXIN A2-RELATED"/>
    <property type="match status" value="1"/>
</dbReference>
<dbReference type="AlphaFoldDB" id="A0AAJ7SPS8"/>
<dbReference type="GO" id="GO:0005634">
    <property type="term" value="C:nucleus"/>
    <property type="evidence" value="ECO:0007669"/>
    <property type="project" value="TreeGrafter"/>
</dbReference>
<dbReference type="GO" id="GO:0005509">
    <property type="term" value="F:calcium ion binding"/>
    <property type="evidence" value="ECO:0007669"/>
    <property type="project" value="InterPro"/>
</dbReference>
<reference evidence="9" key="1">
    <citation type="submission" date="2025-08" db="UniProtKB">
        <authorList>
            <consortium name="RefSeq"/>
        </authorList>
    </citation>
    <scope>IDENTIFICATION</scope>
    <source>
        <tissue evidence="9">Sperm</tissue>
    </source>
</reference>
<evidence type="ECO:0000256" key="2">
    <source>
        <dbReference type="ARBA" id="ARBA00022737"/>
    </source>
</evidence>
<evidence type="ECO:0000256" key="4">
    <source>
        <dbReference type="ARBA" id="ARBA00023216"/>
    </source>
</evidence>
<evidence type="ECO:0000256" key="6">
    <source>
        <dbReference type="RuleBase" id="RU003540"/>
    </source>
</evidence>
<evidence type="ECO:0000256" key="7">
    <source>
        <dbReference type="SAM" id="MobiDB-lite"/>
    </source>
</evidence>
<dbReference type="PROSITE" id="PS51897">
    <property type="entry name" value="ANNEXIN_2"/>
    <property type="match status" value="4"/>
</dbReference>
<dbReference type="GO" id="GO:0001786">
    <property type="term" value="F:phosphatidylserine binding"/>
    <property type="evidence" value="ECO:0007669"/>
    <property type="project" value="TreeGrafter"/>
</dbReference>
<dbReference type="FunFam" id="1.10.220.10:FF:000007">
    <property type="entry name" value="Annexin"/>
    <property type="match status" value="1"/>
</dbReference>
<evidence type="ECO:0000313" key="8">
    <source>
        <dbReference type="Proteomes" id="UP001318040"/>
    </source>
</evidence>
<accession>A0AAJ7SPS8</accession>
<dbReference type="GO" id="GO:0005544">
    <property type="term" value="F:calcium-dependent phospholipid binding"/>
    <property type="evidence" value="ECO:0007669"/>
    <property type="project" value="UniProtKB-KW"/>
</dbReference>
<comment type="domain">
    <text evidence="6">A pair of annexin repeats may form one binding site for calcium and phospholipid.</text>
</comment>
<evidence type="ECO:0000256" key="3">
    <source>
        <dbReference type="ARBA" id="ARBA00022837"/>
    </source>
</evidence>
<name>A0AAJ7SPS8_PETMA</name>
<dbReference type="Pfam" id="PF00191">
    <property type="entry name" value="Annexin"/>
    <property type="match status" value="4"/>
</dbReference>
<keyword evidence="2 6" id="KW-0677">Repeat</keyword>
<feature type="region of interest" description="Disordered" evidence="7">
    <location>
        <begin position="1"/>
        <end position="29"/>
    </location>
</feature>
<dbReference type="RefSeq" id="XP_032803290.1">
    <property type="nucleotide sequence ID" value="XM_032947399.1"/>
</dbReference>
<keyword evidence="3 6" id="KW-0106">Calcium</keyword>
<dbReference type="PANTHER" id="PTHR10502">
    <property type="entry name" value="ANNEXIN"/>
    <property type="match status" value="1"/>
</dbReference>
<dbReference type="FunFam" id="1.10.220.10:FF:000003">
    <property type="entry name" value="Annexin"/>
    <property type="match status" value="1"/>
</dbReference>
<proteinExistence type="inferred from homology"/>
<dbReference type="FunFam" id="1.10.220.10:FF:000002">
    <property type="entry name" value="Annexin"/>
    <property type="match status" value="1"/>
</dbReference>
<dbReference type="Proteomes" id="UP001318040">
    <property type="component" value="Chromosome 5"/>
</dbReference>
<gene>
    <name evidence="9" type="primary">ANXA2</name>
</gene>
<dbReference type="PRINTS" id="PR00196">
    <property type="entry name" value="ANNEXIN"/>
</dbReference>
<evidence type="ECO:0000256" key="1">
    <source>
        <dbReference type="ARBA" id="ARBA00007831"/>
    </source>
</evidence>
<keyword evidence="4 6" id="KW-0041">Annexin</keyword>
<feature type="compositionally biased region" description="Gly residues" evidence="7">
    <location>
        <begin position="1"/>
        <end position="10"/>
    </location>
</feature>
<evidence type="ECO:0000313" key="9">
    <source>
        <dbReference type="RefSeq" id="XP_032803290.1"/>
    </source>
</evidence>
<comment type="similarity">
    <text evidence="1 6">Belongs to the annexin family.</text>
</comment>
<dbReference type="GO" id="GO:0005737">
    <property type="term" value="C:cytoplasm"/>
    <property type="evidence" value="ECO:0007669"/>
    <property type="project" value="TreeGrafter"/>
</dbReference>